<evidence type="ECO:0000313" key="1">
    <source>
        <dbReference type="EMBL" id="HGT48553.1"/>
    </source>
</evidence>
<accession>A0A832DID4</accession>
<comment type="caution">
    <text evidence="1">The sequence shown here is derived from an EMBL/GenBank/DDBJ whole genome shotgun (WGS) entry which is preliminary data.</text>
</comment>
<gene>
    <name evidence="1" type="ORF">ENS56_10990</name>
</gene>
<reference evidence="1" key="1">
    <citation type="journal article" date="2020" name="mSystems">
        <title>Genome- and Community-Level Interaction Insights into Carbon Utilization and Element Cycling Functions of Hydrothermarchaeota in Hydrothermal Sediment.</title>
        <authorList>
            <person name="Zhou Z."/>
            <person name="Liu Y."/>
            <person name="Xu W."/>
            <person name="Pan J."/>
            <person name="Luo Z.H."/>
            <person name="Li M."/>
        </authorList>
    </citation>
    <scope>NUCLEOTIDE SEQUENCE [LARGE SCALE GENOMIC DNA]</scope>
    <source>
        <strain evidence="1">SpSt-500</strain>
    </source>
</reference>
<protein>
    <recommendedName>
        <fullName evidence="2">Lipoprotein</fullName>
    </recommendedName>
</protein>
<sequence>MNNKLLLLIFLFSFLIGCCSQSMMIFDSTVTILEADCWLNLMPGGNPSFHYSGTFSIDKKFIDDFKFLYVKVFYKDEMIHQSQPLLQFYDELITDTTSLVRFHFYSDQGIKVTDKMMKAESVDLLLVFQIKDNTVEKLVKEIPLTRAY</sequence>
<dbReference type="PROSITE" id="PS51257">
    <property type="entry name" value="PROKAR_LIPOPROTEIN"/>
    <property type="match status" value="1"/>
</dbReference>
<evidence type="ECO:0008006" key="2">
    <source>
        <dbReference type="Google" id="ProtNLM"/>
    </source>
</evidence>
<organism evidence="1">
    <name type="scientific">Ignavibacterium album</name>
    <dbReference type="NCBI Taxonomy" id="591197"/>
    <lineage>
        <taxon>Bacteria</taxon>
        <taxon>Pseudomonadati</taxon>
        <taxon>Ignavibacteriota</taxon>
        <taxon>Ignavibacteria</taxon>
        <taxon>Ignavibacteriales</taxon>
        <taxon>Ignavibacteriaceae</taxon>
        <taxon>Ignavibacterium</taxon>
    </lineage>
</organism>
<dbReference type="EMBL" id="DSVI01000018">
    <property type="protein sequence ID" value="HGT48553.1"/>
    <property type="molecule type" value="Genomic_DNA"/>
</dbReference>
<proteinExistence type="predicted"/>
<name>A0A832DID4_9BACT</name>
<dbReference type="AlphaFoldDB" id="A0A832DID4"/>